<dbReference type="SUPFAM" id="SSF50199">
    <property type="entry name" value="Staphylococcal nuclease"/>
    <property type="match status" value="1"/>
</dbReference>
<comment type="caution">
    <text evidence="3">The sequence shown here is derived from an EMBL/GenBank/DDBJ whole genome shotgun (WGS) entry which is preliminary data.</text>
</comment>
<dbReference type="Gene3D" id="2.40.50.90">
    <property type="match status" value="1"/>
</dbReference>
<dbReference type="InterPro" id="IPR035437">
    <property type="entry name" value="SNase_OB-fold_sf"/>
</dbReference>
<dbReference type="Pfam" id="PF00565">
    <property type="entry name" value="SNase"/>
    <property type="match status" value="1"/>
</dbReference>
<organism evidence="3 4">
    <name type="scientific">Kutzneria kofuensis</name>
    <dbReference type="NCBI Taxonomy" id="103725"/>
    <lineage>
        <taxon>Bacteria</taxon>
        <taxon>Bacillati</taxon>
        <taxon>Actinomycetota</taxon>
        <taxon>Actinomycetes</taxon>
        <taxon>Pseudonocardiales</taxon>
        <taxon>Pseudonocardiaceae</taxon>
        <taxon>Kutzneria</taxon>
    </lineage>
</organism>
<reference evidence="3 4" key="1">
    <citation type="submission" date="2020-08" db="EMBL/GenBank/DDBJ databases">
        <title>Sequencing the genomes of 1000 actinobacteria strains.</title>
        <authorList>
            <person name="Klenk H.-P."/>
        </authorList>
    </citation>
    <scope>NUCLEOTIDE SEQUENCE [LARGE SCALE GENOMIC DNA]</scope>
    <source>
        <strain evidence="3 4">DSM 43851</strain>
    </source>
</reference>
<keyword evidence="4" id="KW-1185">Reference proteome</keyword>
<dbReference type="RefSeq" id="WP_184868184.1">
    <property type="nucleotide sequence ID" value="NZ_JACHIR010000001.1"/>
</dbReference>
<dbReference type="Proteomes" id="UP000585638">
    <property type="component" value="Unassembled WGS sequence"/>
</dbReference>
<evidence type="ECO:0000313" key="3">
    <source>
        <dbReference type="EMBL" id="MBB5896545.1"/>
    </source>
</evidence>
<evidence type="ECO:0000259" key="2">
    <source>
        <dbReference type="SMART" id="SM00318"/>
    </source>
</evidence>
<name>A0A7W9KQ30_9PSEU</name>
<evidence type="ECO:0000313" key="4">
    <source>
        <dbReference type="Proteomes" id="UP000585638"/>
    </source>
</evidence>
<dbReference type="GO" id="GO:0004519">
    <property type="term" value="F:endonuclease activity"/>
    <property type="evidence" value="ECO:0007669"/>
    <property type="project" value="UniProtKB-KW"/>
</dbReference>
<accession>A0A7W9KQ30</accession>
<keyword evidence="3" id="KW-0378">Hydrolase</keyword>
<keyword evidence="3" id="KW-0255">Endonuclease</keyword>
<feature type="compositionally biased region" description="Low complexity" evidence="1">
    <location>
        <begin position="191"/>
        <end position="240"/>
    </location>
</feature>
<dbReference type="AlphaFoldDB" id="A0A7W9KQ30"/>
<protein>
    <submittedName>
        <fullName evidence="3">Endonuclease YncB(Thermonuclease family)</fullName>
    </submittedName>
</protein>
<evidence type="ECO:0000256" key="1">
    <source>
        <dbReference type="SAM" id="MobiDB-lite"/>
    </source>
</evidence>
<dbReference type="EMBL" id="JACHIR010000001">
    <property type="protein sequence ID" value="MBB5896545.1"/>
    <property type="molecule type" value="Genomic_DNA"/>
</dbReference>
<proteinExistence type="predicted"/>
<feature type="compositionally biased region" description="Polar residues" evidence="1">
    <location>
        <begin position="176"/>
        <end position="190"/>
    </location>
</feature>
<keyword evidence="3" id="KW-0540">Nuclease</keyword>
<dbReference type="SMART" id="SM00318">
    <property type="entry name" value="SNc"/>
    <property type="match status" value="1"/>
</dbReference>
<dbReference type="InterPro" id="IPR016071">
    <property type="entry name" value="Staphylococal_nuclease_OB-fold"/>
</dbReference>
<gene>
    <name evidence="3" type="ORF">BJ998_007741</name>
</gene>
<feature type="region of interest" description="Disordered" evidence="1">
    <location>
        <begin position="170"/>
        <end position="255"/>
    </location>
</feature>
<feature type="domain" description="TNase-like" evidence="2">
    <location>
        <begin position="54"/>
        <end position="176"/>
    </location>
</feature>
<sequence>MATVAGLALSGAALLWPRGMPAFLDGVSSFADSPASSTTTTADIAMPVVTPTPDDPVITVKAVSTAARFDGVDATGRPVAIRVSGIVSAAGCWSTESVRQASEALLDKRVWLVHATIAHPDPDGRVPAQVLLPDGHDYALTMLRAGAVRVGTGPEQGKLTAAEADARQARRGLWGSSCTPASSEGSTAGQPVQTTSATGPTTTTSAVDPTVTAHPTTSTDLPTTTHSGQQGGQSDVQVGQPCSPEGASGVTSQGQAVTCVQGMDGQTRWRKS</sequence>